<dbReference type="EMBL" id="CAJFCW020000004">
    <property type="protein sequence ID" value="CAG9113300.1"/>
    <property type="molecule type" value="Genomic_DNA"/>
</dbReference>
<organism evidence="1 2">
    <name type="scientific">Bursaphelenchus okinawaensis</name>
    <dbReference type="NCBI Taxonomy" id="465554"/>
    <lineage>
        <taxon>Eukaryota</taxon>
        <taxon>Metazoa</taxon>
        <taxon>Ecdysozoa</taxon>
        <taxon>Nematoda</taxon>
        <taxon>Chromadorea</taxon>
        <taxon>Rhabditida</taxon>
        <taxon>Tylenchina</taxon>
        <taxon>Tylenchomorpha</taxon>
        <taxon>Aphelenchoidea</taxon>
        <taxon>Aphelenchoididae</taxon>
        <taxon>Bursaphelenchus</taxon>
    </lineage>
</organism>
<proteinExistence type="predicted"/>
<name>A0A811KX89_9BILA</name>
<sequence>MLCSSPSSNSISPRSLTVADALSEAISFHPTELGHPGRKLFRLVHSESDRGFYSPVLKQLARNALKFFVQHFEAMSRRKRQEFSNSFFKSRHLNDKYPFRIALINEKFKNTVKSDGHKMAIVTRGFCYNAYFDDVLMWTLNCGVIYEIGFLPSRVGRLVVEGVDKEDLSNLEEMSYMLEDIEILSIPLMPAASHLGIELIHSFDKTLKSLDCSALLLKNPAIKTLKLIELRVTNVSWADDLNDLFSFRTTSLVVNASPVLSVISHGRLHTYNPLVQKLKFVNTHPVSEGQLMAAMTMIFRIFPNLQSLEFECVKVMFGELSDKLVKFPDLCARVFQELCGCTTLKLFFELKIFLMSYNADLVEIVKVSADLNSLPFSEDEVNSKQVTKRITLDRTFDTHRIVIITEHLTKPIRELKLTPATGTVPVQRFRSNV</sequence>
<dbReference type="OrthoDB" id="10387419at2759"/>
<keyword evidence="2" id="KW-1185">Reference proteome</keyword>
<comment type="caution">
    <text evidence="1">The sequence shown here is derived from an EMBL/GenBank/DDBJ whole genome shotgun (WGS) entry which is preliminary data.</text>
</comment>
<evidence type="ECO:0000313" key="2">
    <source>
        <dbReference type="Proteomes" id="UP000614601"/>
    </source>
</evidence>
<gene>
    <name evidence="1" type="ORF">BOKJ2_LOCUS8811</name>
</gene>
<reference evidence="1" key="1">
    <citation type="submission" date="2020-09" db="EMBL/GenBank/DDBJ databases">
        <authorList>
            <person name="Kikuchi T."/>
        </authorList>
    </citation>
    <scope>NUCLEOTIDE SEQUENCE</scope>
    <source>
        <strain evidence="1">SH1</strain>
    </source>
</reference>
<evidence type="ECO:0000313" key="1">
    <source>
        <dbReference type="EMBL" id="CAD5220172.1"/>
    </source>
</evidence>
<dbReference type="Proteomes" id="UP000614601">
    <property type="component" value="Unassembled WGS sequence"/>
</dbReference>
<dbReference type="Proteomes" id="UP000783686">
    <property type="component" value="Unassembled WGS sequence"/>
</dbReference>
<accession>A0A811KX89</accession>
<dbReference type="AlphaFoldDB" id="A0A811KX89"/>
<protein>
    <submittedName>
        <fullName evidence="1">Uncharacterized protein</fullName>
    </submittedName>
</protein>
<dbReference type="EMBL" id="CAJFDH010000004">
    <property type="protein sequence ID" value="CAD5220172.1"/>
    <property type="molecule type" value="Genomic_DNA"/>
</dbReference>